<comment type="similarity">
    <text evidence="1">Belongs to the SURF1 family.</text>
</comment>
<dbReference type="PROSITE" id="PS50895">
    <property type="entry name" value="SURF1"/>
    <property type="match status" value="1"/>
</dbReference>
<reference evidence="2 3" key="1">
    <citation type="submission" date="2023-08" db="EMBL/GenBank/DDBJ databases">
        <title>Nocardioides seae sp. nov., a bacterium isolated from a soil.</title>
        <authorList>
            <person name="Wang X."/>
        </authorList>
    </citation>
    <scope>NUCLEOTIDE SEQUENCE [LARGE SCALE GENOMIC DNA]</scope>
    <source>
        <strain evidence="2 3">YZH12</strain>
    </source>
</reference>
<dbReference type="Pfam" id="PF02104">
    <property type="entry name" value="SURF1"/>
    <property type="match status" value="1"/>
</dbReference>
<keyword evidence="1" id="KW-1003">Cell membrane</keyword>
<feature type="transmembrane region" description="Helical" evidence="1">
    <location>
        <begin position="224"/>
        <end position="244"/>
    </location>
</feature>
<organism evidence="2 3">
    <name type="scientific">Nocardioides imazamoxiresistens</name>
    <dbReference type="NCBI Taxonomy" id="3231893"/>
    <lineage>
        <taxon>Bacteria</taxon>
        <taxon>Bacillati</taxon>
        <taxon>Actinomycetota</taxon>
        <taxon>Actinomycetes</taxon>
        <taxon>Propionibacteriales</taxon>
        <taxon>Nocardioidaceae</taxon>
        <taxon>Nocardioides</taxon>
    </lineage>
</organism>
<comment type="subcellular location">
    <subcellularLocation>
        <location evidence="1">Cell membrane</location>
        <topology evidence="1">Multi-pass membrane protein</topology>
    </subcellularLocation>
</comment>
<dbReference type="CDD" id="cd06662">
    <property type="entry name" value="SURF1"/>
    <property type="match status" value="1"/>
</dbReference>
<comment type="caution">
    <text evidence="2">The sequence shown here is derived from an EMBL/GenBank/DDBJ whole genome shotgun (WGS) entry which is preliminary data.</text>
</comment>
<keyword evidence="1" id="KW-0812">Transmembrane</keyword>
<protein>
    <recommendedName>
        <fullName evidence="1">SURF1-like protein</fullName>
    </recommendedName>
</protein>
<name>A0ABU3PVX4_9ACTN</name>
<evidence type="ECO:0000256" key="1">
    <source>
        <dbReference type="RuleBase" id="RU363076"/>
    </source>
</evidence>
<keyword evidence="1" id="KW-0472">Membrane</keyword>
<sequence>MAARDLHPALRPRVLPIHLLGVVAVAVAVGLGNWQLDAWQAHRDLAAAEVVERDPVPLSDLLEPGGSFPAADAGAPVEVAGTWVPDQTFFVDDRVVDGVDGFWVVTPIAPDGGDGTLLPLVRGWTPSLDAVPADPTGRAEVVAWLQPGEGTGAADPDATDRVLPQVRLADVVRLLDTRIYDGYAVVDATGEAGAAPVNGGADGLEAVDPDQVPSPGFGTGLRNLLYAIEWWIFASFAAFVWWRFVRDEVERARAADEVARSESSQEESVPSAP</sequence>
<keyword evidence="1" id="KW-1133">Transmembrane helix</keyword>
<dbReference type="RefSeq" id="WP_315732458.1">
    <property type="nucleotide sequence ID" value="NZ_JAVYII010000003.1"/>
</dbReference>
<keyword evidence="3" id="KW-1185">Reference proteome</keyword>
<dbReference type="Proteomes" id="UP001268542">
    <property type="component" value="Unassembled WGS sequence"/>
</dbReference>
<evidence type="ECO:0000313" key="3">
    <source>
        <dbReference type="Proteomes" id="UP001268542"/>
    </source>
</evidence>
<accession>A0ABU3PVX4</accession>
<dbReference type="EMBL" id="JAVYII010000003">
    <property type="protein sequence ID" value="MDT9593031.1"/>
    <property type="molecule type" value="Genomic_DNA"/>
</dbReference>
<gene>
    <name evidence="2" type="ORF">RDV89_08125</name>
</gene>
<evidence type="ECO:0000313" key="2">
    <source>
        <dbReference type="EMBL" id="MDT9593031.1"/>
    </source>
</evidence>
<comment type="caution">
    <text evidence="1">Lacks conserved residue(s) required for the propagation of feature annotation.</text>
</comment>
<dbReference type="InterPro" id="IPR002994">
    <property type="entry name" value="Surf1/Shy1"/>
</dbReference>
<proteinExistence type="inferred from homology"/>